<comment type="caution">
    <text evidence="4">The sequence shown here is derived from an EMBL/GenBank/DDBJ whole genome shotgun (WGS) entry which is preliminary data.</text>
</comment>
<dbReference type="CDD" id="cd10229">
    <property type="entry name" value="ASKHA_NBD_HSP70_HSPA12"/>
    <property type="match status" value="1"/>
</dbReference>
<gene>
    <name evidence="4" type="ORF">MEDL_51389</name>
</gene>
<dbReference type="SUPFAM" id="SSF53067">
    <property type="entry name" value="Actin-like ATPase domain"/>
    <property type="match status" value="2"/>
</dbReference>
<dbReference type="PANTHER" id="PTHR14187">
    <property type="entry name" value="ALPHA KINASE/ELONGATION FACTOR 2 KINASE"/>
    <property type="match status" value="1"/>
</dbReference>
<evidence type="ECO:0000256" key="3">
    <source>
        <dbReference type="ARBA" id="ARBA00022840"/>
    </source>
</evidence>
<protein>
    <recommendedName>
        <fullName evidence="6">Heat shock 70 kDa protein 12A</fullName>
    </recommendedName>
</protein>
<dbReference type="AlphaFoldDB" id="A0A8S3U9Y6"/>
<reference evidence="4" key="1">
    <citation type="submission" date="2021-03" db="EMBL/GenBank/DDBJ databases">
        <authorList>
            <person name="Bekaert M."/>
        </authorList>
    </citation>
    <scope>NUCLEOTIDE SEQUENCE</scope>
</reference>
<evidence type="ECO:0000313" key="4">
    <source>
        <dbReference type="EMBL" id="CAG2239027.1"/>
    </source>
</evidence>
<evidence type="ECO:0008006" key="6">
    <source>
        <dbReference type="Google" id="ProtNLM"/>
    </source>
</evidence>
<keyword evidence="3" id="KW-0067">ATP-binding</keyword>
<dbReference type="InterPro" id="IPR029030">
    <property type="entry name" value="Caspase-like_dom_sf"/>
</dbReference>
<proteinExistence type="inferred from homology"/>
<dbReference type="InterPro" id="IPR043129">
    <property type="entry name" value="ATPase_NBD"/>
</dbReference>
<dbReference type="InterPro" id="IPR013126">
    <property type="entry name" value="Hsp_70_fam"/>
</dbReference>
<sequence length="670" mass="76679">MHGFHVNLFYLTHFYTSFNVLQTCRGSQKDRGETICESDNACEINKDKSGLSVQLEDNVSLITTRPDFLIVFPTSPSLPSNNDVKFQIQYTEEDCYRTRVQALLQHAADSRSQSLTQEMLNQTALGRFSDYCYLIDENPGCYDTRRNRMCIVINANTEKTAFSNGKTDSEMIKNTMNDLDFSVKIFQKEKNETHTILINKLKKAYKSTGTNIRLMSDILRGGGYSDYDKYRLRYSIEADVLVLQPSSEGCFGASQFLKIFCESYRNYGRTLPIIDLLVGIIPLNHGDKWNNLKPSFTPSLKHHLVLQNSFQEFKTTDDIKRKTHIDNLKLIASKLLNRIEHFSVFSTTITETRAFSYKDILSEEDATLQKIQTQRASEYLAVVAIDFGTTFSGFAWSMRNQLDKYEKDNDSTAFPPICINPTWNSAGPNLISHKTPTCLLLDSEKVFRSFGYEAENEYAEIANEERHQDFYFFQRFKMVLHEFFLDKAIIKDMNGRELSAEEVFSKSIKALVTSFMEMFKRDANLKVIRDNDIKWVLTVPAIWSEQSKQFMRKCARLAGIPGDSLSIALEPECASVYCQRLTSTNWKDNNSSLFSAGKKYIVVDLGGGTVDIAVHEIITDLRLKEIYRSTGSNCGGTSIDNAFLDFLRNLFDKDDKSVMENLKNDIRKNI</sequence>
<dbReference type="GO" id="GO:0140662">
    <property type="term" value="F:ATP-dependent protein folding chaperone"/>
    <property type="evidence" value="ECO:0007669"/>
    <property type="project" value="InterPro"/>
</dbReference>
<dbReference type="PANTHER" id="PTHR14187:SF5">
    <property type="entry name" value="HEAT SHOCK 70 KDA PROTEIN 12A"/>
    <property type="match status" value="1"/>
</dbReference>
<dbReference type="EMBL" id="CAJPWZ010002500">
    <property type="protein sequence ID" value="CAG2239027.1"/>
    <property type="molecule type" value="Genomic_DNA"/>
</dbReference>
<comment type="similarity">
    <text evidence="1">Belongs to the heat shock protein 70 family.</text>
</comment>
<evidence type="ECO:0000256" key="1">
    <source>
        <dbReference type="ARBA" id="ARBA00007381"/>
    </source>
</evidence>
<evidence type="ECO:0000256" key="2">
    <source>
        <dbReference type="ARBA" id="ARBA00022741"/>
    </source>
</evidence>
<keyword evidence="2" id="KW-0547">Nucleotide-binding</keyword>
<accession>A0A8S3U9Y6</accession>
<dbReference type="GO" id="GO:0005524">
    <property type="term" value="F:ATP binding"/>
    <property type="evidence" value="ECO:0007669"/>
    <property type="project" value="UniProtKB-KW"/>
</dbReference>
<keyword evidence="5" id="KW-1185">Reference proteome</keyword>
<dbReference type="SUPFAM" id="SSF52129">
    <property type="entry name" value="Caspase-like"/>
    <property type="match status" value="1"/>
</dbReference>
<name>A0A8S3U9Y6_MYTED</name>
<dbReference type="OrthoDB" id="2963168at2759"/>
<evidence type="ECO:0000313" key="5">
    <source>
        <dbReference type="Proteomes" id="UP000683360"/>
    </source>
</evidence>
<dbReference type="Gene3D" id="3.30.420.40">
    <property type="match status" value="1"/>
</dbReference>
<dbReference type="Proteomes" id="UP000683360">
    <property type="component" value="Unassembled WGS sequence"/>
</dbReference>
<organism evidence="4 5">
    <name type="scientific">Mytilus edulis</name>
    <name type="common">Blue mussel</name>
    <dbReference type="NCBI Taxonomy" id="6550"/>
    <lineage>
        <taxon>Eukaryota</taxon>
        <taxon>Metazoa</taxon>
        <taxon>Spiralia</taxon>
        <taxon>Lophotrochozoa</taxon>
        <taxon>Mollusca</taxon>
        <taxon>Bivalvia</taxon>
        <taxon>Autobranchia</taxon>
        <taxon>Pteriomorphia</taxon>
        <taxon>Mytilida</taxon>
        <taxon>Mytiloidea</taxon>
        <taxon>Mytilidae</taxon>
        <taxon>Mytilinae</taxon>
        <taxon>Mytilus</taxon>
    </lineage>
</organism>
<dbReference type="Pfam" id="PF00012">
    <property type="entry name" value="HSP70"/>
    <property type="match status" value="1"/>
</dbReference>